<sequence>MNGLIFKKSLLTSSAAVLATVTSVSAYAQEAPDQTNAASSDDLIIVTGTRITIPNYSSPSPVVAITADTLQESGDTNVTQYLTRLPALVGSGTRGRLAGASADAFIGSTGLNLLDLRNLGPERTLVLVNGRRHVAALPGTAAVDINTIPTDLIQRIDVVTGGESAIYGADGVTGVVNFIMKRDFEGLTARARYGLSEKGDADETDLSITAGKNFSEGRGNIAISYQYGKEGRLEACDRKYLCGSNYRGMYRNPADGDDDPNIYDYIPQRNISFFDSARGGAIDLDFDGMPDLNPNGSAFNNGLFVPPYYHQNGSGTPTADYLGNLIPATERHIANALLSYEFSPAARLFVEAKYAHVKSMATDQPTFDFYNYLSVDNPFMPDAVRAQVIPGLAAEAFEIDGLPDGVLMNRDNFDLGVRGESIKRETIRAVVGLDGEINSHLKYEVSYTYGQTKVANRMIGNQLNDRFFAAIDVVKDGAGNPVCRVALEGAAYQPFPSFNGSRQPTGPLTFSPNECVPLNIFGDGSPSQKAIDWIRVNTVDHAKLTQQVFNATLTGDLGQLFELPAGPVRFSLGGEYRKEKSVSRPDPLVSEGLTYTNVLVPESGKYDVWEAFGELYVPLIKDKPWAKELSVGGAIRFSDYSSIGKTTTWKVNGLWAVNDAISFRGTYSQAVRAPNIGELFSPAGQDFQRIDDPCAALNVNNGSSSRQANCLALLTSLGVANPGNYIDPNSATVAGFLGGNKDLREETAKTWTAGLVLQPVPRLRVALDWYNIKLTNAISTPPPQDLAELCVDQPTLDNQFCAAITREPGSGKIVEFMRIPRNVARWNTAGLDLTLDYSIPTDNMGMFSIRLVGGYLDKLETISMPGAEPENERGQPYRPKFVGNLDLTWEKGPFTVNYGLAWFSKTYRFDYNTMQANPDITEPKYKKYKERARHDIYASYTYDERFKLFGGIRNFTNQKPDVGSLAYPIDAVGRFFFLGVEAKLENLF</sequence>
<keyword evidence="4" id="KW-0798">TonB box</keyword>
<keyword evidence="8" id="KW-0675">Receptor</keyword>
<dbReference type="SUPFAM" id="SSF56935">
    <property type="entry name" value="Porins"/>
    <property type="match status" value="1"/>
</dbReference>
<dbReference type="Gene3D" id="2.40.170.20">
    <property type="entry name" value="TonB-dependent receptor, beta-barrel domain"/>
    <property type="match status" value="1"/>
</dbReference>
<evidence type="ECO:0000256" key="2">
    <source>
        <dbReference type="ARBA" id="ARBA00023136"/>
    </source>
</evidence>
<dbReference type="Pfam" id="PF07715">
    <property type="entry name" value="Plug"/>
    <property type="match status" value="1"/>
</dbReference>
<dbReference type="InterPro" id="IPR037066">
    <property type="entry name" value="Plug_dom_sf"/>
</dbReference>
<feature type="domain" description="TonB-dependent receptor-like beta-barrel" evidence="6">
    <location>
        <begin position="547"/>
        <end position="954"/>
    </location>
</feature>
<evidence type="ECO:0000256" key="3">
    <source>
        <dbReference type="ARBA" id="ARBA00023237"/>
    </source>
</evidence>
<evidence type="ECO:0000313" key="8">
    <source>
        <dbReference type="EMBL" id="GAD48514.1"/>
    </source>
</evidence>
<dbReference type="InterPro" id="IPR036942">
    <property type="entry name" value="Beta-barrel_TonB_sf"/>
</dbReference>
<dbReference type="InterPro" id="IPR000531">
    <property type="entry name" value="Beta-barrel_TonB"/>
</dbReference>
<dbReference type="KEGG" id="ntd:EGO55_02535"/>
<evidence type="ECO:0000313" key="9">
    <source>
        <dbReference type="Proteomes" id="UP000016568"/>
    </source>
</evidence>
<proteinExistence type="inferred from homology"/>
<keyword evidence="9" id="KW-1185">Reference proteome</keyword>
<comment type="similarity">
    <text evidence="4">Belongs to the TonB-dependent receptor family.</text>
</comment>
<dbReference type="Gene3D" id="2.170.130.10">
    <property type="entry name" value="TonB-dependent receptor, plug domain"/>
    <property type="match status" value="1"/>
</dbReference>
<evidence type="ECO:0000256" key="5">
    <source>
        <dbReference type="SAM" id="SignalP"/>
    </source>
</evidence>
<organism evidence="8 9">
    <name type="scientific">Caenibius tardaugens NBRC 16725</name>
    <dbReference type="NCBI Taxonomy" id="1219035"/>
    <lineage>
        <taxon>Bacteria</taxon>
        <taxon>Pseudomonadati</taxon>
        <taxon>Pseudomonadota</taxon>
        <taxon>Alphaproteobacteria</taxon>
        <taxon>Sphingomonadales</taxon>
        <taxon>Erythrobacteraceae</taxon>
        <taxon>Caenibius</taxon>
    </lineage>
</organism>
<comment type="subcellular location">
    <subcellularLocation>
        <location evidence="1 4">Cell outer membrane</location>
    </subcellularLocation>
</comment>
<dbReference type="Pfam" id="PF00593">
    <property type="entry name" value="TonB_dep_Rec_b-barrel"/>
    <property type="match status" value="1"/>
</dbReference>
<feature type="signal peptide" evidence="5">
    <location>
        <begin position="1"/>
        <end position="28"/>
    </location>
</feature>
<reference evidence="8 9" key="1">
    <citation type="submission" date="2013-09" db="EMBL/GenBank/DDBJ databases">
        <title>Whole genome shotgun sequence of Novosphingobium tardaugens NBRC 16725.</title>
        <authorList>
            <person name="Isaki S."/>
            <person name="Hosoyama A."/>
            <person name="Tsuchikane K."/>
            <person name="Katsumata H."/>
            <person name="Ando Y."/>
            <person name="Yamazaki S."/>
            <person name="Fujita N."/>
        </authorList>
    </citation>
    <scope>NUCLEOTIDE SEQUENCE [LARGE SCALE GENOMIC DNA]</scope>
    <source>
        <strain evidence="8 9">NBRC 16725</strain>
    </source>
</reference>
<dbReference type="PANTHER" id="PTHR47234">
    <property type="match status" value="1"/>
</dbReference>
<feature type="chain" id="PRO_5030177815" evidence="5">
    <location>
        <begin position="29"/>
        <end position="988"/>
    </location>
</feature>
<dbReference type="eggNOG" id="COG1629">
    <property type="taxonomic scope" value="Bacteria"/>
</dbReference>
<dbReference type="InterPro" id="IPR012910">
    <property type="entry name" value="Plug_dom"/>
</dbReference>
<gene>
    <name evidence="8" type="ORF">NT2_03_00020</name>
</gene>
<keyword evidence="2 4" id="KW-0472">Membrane</keyword>
<dbReference type="EMBL" id="BASZ01000003">
    <property type="protein sequence ID" value="GAD48514.1"/>
    <property type="molecule type" value="Genomic_DNA"/>
</dbReference>
<dbReference type="Proteomes" id="UP000016568">
    <property type="component" value="Unassembled WGS sequence"/>
</dbReference>
<feature type="domain" description="TonB-dependent receptor plug" evidence="7">
    <location>
        <begin position="56"/>
        <end position="175"/>
    </location>
</feature>
<dbReference type="RefSeq" id="WP_021689421.1">
    <property type="nucleotide sequence ID" value="NZ_BASZ01000003.1"/>
</dbReference>
<dbReference type="GO" id="GO:0009279">
    <property type="term" value="C:cell outer membrane"/>
    <property type="evidence" value="ECO:0007669"/>
    <property type="project" value="UniProtKB-SubCell"/>
</dbReference>
<dbReference type="OrthoDB" id="7051241at2"/>
<dbReference type="AlphaFoldDB" id="U2ZT11"/>
<dbReference type="PANTHER" id="PTHR47234:SF2">
    <property type="entry name" value="TONB-DEPENDENT RECEPTOR"/>
    <property type="match status" value="1"/>
</dbReference>
<protein>
    <submittedName>
        <fullName evidence="8">Putative TonB-dependent receptor</fullName>
    </submittedName>
</protein>
<name>U2ZT11_9SPHN</name>
<dbReference type="eggNOG" id="COG4771">
    <property type="taxonomic scope" value="Bacteria"/>
</dbReference>
<comment type="caution">
    <text evidence="8">The sequence shown here is derived from an EMBL/GenBank/DDBJ whole genome shotgun (WGS) entry which is preliminary data.</text>
</comment>
<evidence type="ECO:0000259" key="6">
    <source>
        <dbReference type="Pfam" id="PF00593"/>
    </source>
</evidence>
<evidence type="ECO:0000256" key="1">
    <source>
        <dbReference type="ARBA" id="ARBA00004442"/>
    </source>
</evidence>
<keyword evidence="3" id="KW-0998">Cell outer membrane</keyword>
<keyword evidence="5" id="KW-0732">Signal</keyword>
<evidence type="ECO:0000256" key="4">
    <source>
        <dbReference type="RuleBase" id="RU003357"/>
    </source>
</evidence>
<evidence type="ECO:0000259" key="7">
    <source>
        <dbReference type="Pfam" id="PF07715"/>
    </source>
</evidence>
<accession>U2ZT11</accession>